<protein>
    <recommendedName>
        <fullName evidence="1">Helicase Helix-turn-helix domain-containing protein</fullName>
    </recommendedName>
</protein>
<reference evidence="2 3" key="1">
    <citation type="journal article" date="2015" name="Genome Announc.">
        <title>Expanding the biotechnology potential of lactobacilli through comparative genomics of 213 strains and associated genera.</title>
        <authorList>
            <person name="Sun Z."/>
            <person name="Harris H.M."/>
            <person name="McCann A."/>
            <person name="Guo C."/>
            <person name="Argimon S."/>
            <person name="Zhang W."/>
            <person name="Yang X."/>
            <person name="Jeffery I.B."/>
            <person name="Cooney J.C."/>
            <person name="Kagawa T.F."/>
            <person name="Liu W."/>
            <person name="Song Y."/>
            <person name="Salvetti E."/>
            <person name="Wrobel A."/>
            <person name="Rasinkangas P."/>
            <person name="Parkhill J."/>
            <person name="Rea M.C."/>
            <person name="O'Sullivan O."/>
            <person name="Ritari J."/>
            <person name="Douillard F.P."/>
            <person name="Paul Ross R."/>
            <person name="Yang R."/>
            <person name="Briner A.E."/>
            <person name="Felis G.E."/>
            <person name="de Vos W.M."/>
            <person name="Barrangou R."/>
            <person name="Klaenhammer T.R."/>
            <person name="Caufield P.W."/>
            <person name="Cui Y."/>
            <person name="Zhang H."/>
            <person name="O'Toole P.W."/>
        </authorList>
    </citation>
    <scope>NUCLEOTIDE SEQUENCE [LARGE SCALE GENOMIC DNA]</scope>
    <source>
        <strain evidence="2 3">DSM 22467</strain>
    </source>
</reference>
<dbReference type="RefSeq" id="WP_057878916.1">
    <property type="nucleotide sequence ID" value="NZ_JQCA01000109.1"/>
</dbReference>
<keyword evidence="3" id="KW-1185">Reference proteome</keyword>
<dbReference type="PATRIC" id="fig|616990.3.peg.413"/>
<dbReference type="Pfam" id="PF14493">
    <property type="entry name" value="HTH_40"/>
    <property type="match status" value="1"/>
</dbReference>
<dbReference type="OrthoDB" id="2146354at2"/>
<dbReference type="STRING" id="616990.IV54_GL000380"/>
<evidence type="ECO:0000313" key="2">
    <source>
        <dbReference type="EMBL" id="KRO01725.1"/>
    </source>
</evidence>
<sequence>MEAADLIQVLTPQQARRLRVIENLLRGKKTVSTLYWGQRYQLLPLIGLDKTLDRGALDASARSLVTGGLATLDEENDQLRLTPAGIIAAQRDYYQPRTAEQWIQLDLMAARQRILLAIQVVSEYTHATRRYYPLMTDLATRQAVRAWFQRVKSDQLGQQLLQTLTNALEQLPEEVATVTTSLLTGYRHPGLTREQVAQAHQQTAWEVNLMQLDGLMQICQDARVAETPFTSLLSSLWQSPVTRSAQLTLEAVRQTGDLDHVAAQRRIKLSTVREHLLEAAIFLPLADFPYEQILTPELCRLFAQNLTGAIDDWQYTSLPTDLQKQYDFFYFRLYAIWIEKGGVLVDGRANSES</sequence>
<organism evidence="2 3">
    <name type="scientific">Levilactobacillus paucivorans</name>
    <dbReference type="NCBI Taxonomy" id="616990"/>
    <lineage>
        <taxon>Bacteria</taxon>
        <taxon>Bacillati</taxon>
        <taxon>Bacillota</taxon>
        <taxon>Bacilli</taxon>
        <taxon>Lactobacillales</taxon>
        <taxon>Lactobacillaceae</taxon>
        <taxon>Levilactobacillus</taxon>
    </lineage>
</organism>
<dbReference type="Proteomes" id="UP000051906">
    <property type="component" value="Unassembled WGS sequence"/>
</dbReference>
<proteinExistence type="predicted"/>
<dbReference type="AlphaFoldDB" id="A0A0R2LRC3"/>
<feature type="domain" description="Helicase Helix-turn-helix" evidence="1">
    <location>
        <begin position="244"/>
        <end position="334"/>
    </location>
</feature>
<gene>
    <name evidence="2" type="ORF">IV54_GL000380</name>
</gene>
<evidence type="ECO:0000259" key="1">
    <source>
        <dbReference type="Pfam" id="PF14493"/>
    </source>
</evidence>
<dbReference type="EMBL" id="JQCA01000109">
    <property type="protein sequence ID" value="KRO01725.1"/>
    <property type="molecule type" value="Genomic_DNA"/>
</dbReference>
<comment type="caution">
    <text evidence="2">The sequence shown here is derived from an EMBL/GenBank/DDBJ whole genome shotgun (WGS) entry which is preliminary data.</text>
</comment>
<dbReference type="InterPro" id="IPR029491">
    <property type="entry name" value="Helicase_HTH"/>
</dbReference>
<evidence type="ECO:0000313" key="3">
    <source>
        <dbReference type="Proteomes" id="UP000051906"/>
    </source>
</evidence>
<name>A0A0R2LRC3_9LACO</name>
<accession>A0A0R2LRC3</accession>